<evidence type="ECO:0000256" key="14">
    <source>
        <dbReference type="ARBA" id="ARBA00047683"/>
    </source>
</evidence>
<dbReference type="EMBL" id="FNNZ01000010">
    <property type="protein sequence ID" value="SDW91449.1"/>
    <property type="molecule type" value="Genomic_DNA"/>
</dbReference>
<comment type="function">
    <text evidence="13 15">Part of a heterotetrameric complex that catalyzes the two-step biosynthesis of anthranilate, an intermediate in the biosynthesis of L-tryptophan. In the first step, the glutamine-binding beta subunit (TrpG) of anthranilate synthase (AS) provides the glutamine amidotransferase activity which generates ammonia as a substrate that, along with chorismate, is used in the second step, catalyzed by the large alpha subunit of AS (TrpE) to produce anthranilate. In the absence of TrpG, TrpE can synthesize anthranilate directly from chorismate and high concentrations of ammonia.</text>
</comment>
<evidence type="ECO:0000313" key="19">
    <source>
        <dbReference type="Proteomes" id="UP000198816"/>
    </source>
</evidence>
<keyword evidence="12 15" id="KW-0456">Lyase</keyword>
<comment type="pathway">
    <text evidence="2 15">Amino-acid biosynthesis; L-tryptophan biosynthesis; L-tryptophan from chorismate: step 1/5.</text>
</comment>
<dbReference type="Gene3D" id="3.60.120.10">
    <property type="entry name" value="Anthranilate synthase"/>
    <property type="match status" value="1"/>
</dbReference>
<dbReference type="InterPro" id="IPR005801">
    <property type="entry name" value="ADC_synthase"/>
</dbReference>
<dbReference type="STRING" id="1058.SAMN05421783_110169"/>
<evidence type="ECO:0000256" key="4">
    <source>
        <dbReference type="ARBA" id="ARBA00011575"/>
    </source>
</evidence>
<evidence type="ECO:0000259" key="17">
    <source>
        <dbReference type="Pfam" id="PF04715"/>
    </source>
</evidence>
<reference evidence="19" key="1">
    <citation type="submission" date="2016-10" db="EMBL/GenBank/DDBJ databases">
        <authorList>
            <person name="Varghese N."/>
            <person name="Submissions S."/>
        </authorList>
    </citation>
    <scope>NUCLEOTIDE SEQUENCE [LARGE SCALE GENOMIC DNA]</scope>
    <source>
        <strain evidence="19">DSM 217</strain>
    </source>
</reference>
<organism evidence="18 19">
    <name type="scientific">Thiocapsa roseopersicina</name>
    <dbReference type="NCBI Taxonomy" id="1058"/>
    <lineage>
        <taxon>Bacteria</taxon>
        <taxon>Pseudomonadati</taxon>
        <taxon>Pseudomonadota</taxon>
        <taxon>Gammaproteobacteria</taxon>
        <taxon>Chromatiales</taxon>
        <taxon>Chromatiaceae</taxon>
        <taxon>Thiocapsa</taxon>
    </lineage>
</organism>
<dbReference type="RefSeq" id="WP_093032364.1">
    <property type="nucleotide sequence ID" value="NZ_FNNZ01000010.1"/>
</dbReference>
<evidence type="ECO:0000256" key="7">
    <source>
        <dbReference type="ARBA" id="ARBA00022605"/>
    </source>
</evidence>
<dbReference type="GO" id="GO:0004049">
    <property type="term" value="F:anthranilate synthase activity"/>
    <property type="evidence" value="ECO:0007669"/>
    <property type="project" value="UniProtKB-EC"/>
</dbReference>
<evidence type="ECO:0000313" key="18">
    <source>
        <dbReference type="EMBL" id="SDW91449.1"/>
    </source>
</evidence>
<accession>A0A1H2XGT3</accession>
<evidence type="ECO:0000256" key="11">
    <source>
        <dbReference type="ARBA" id="ARBA00023141"/>
    </source>
</evidence>
<keyword evidence="19" id="KW-1185">Reference proteome</keyword>
<dbReference type="SUPFAM" id="SSF56322">
    <property type="entry name" value="ADC synthase"/>
    <property type="match status" value="1"/>
</dbReference>
<dbReference type="EC" id="4.1.3.27" evidence="5 15"/>
<comment type="cofactor">
    <cofactor evidence="1 15">
        <name>Mg(2+)</name>
        <dbReference type="ChEBI" id="CHEBI:18420"/>
    </cofactor>
</comment>
<protein>
    <recommendedName>
        <fullName evidence="6 15">Anthranilate synthase component 1</fullName>
        <ecNumber evidence="5 15">4.1.3.27</ecNumber>
    </recommendedName>
</protein>
<comment type="subunit">
    <text evidence="4 15">Heterotetramer consisting of two non-identical subunits: a beta subunit (TrpG) and a large alpha subunit (TrpE).</text>
</comment>
<feature type="domain" description="Anthranilate synthase component I N-terminal" evidence="17">
    <location>
        <begin position="26"/>
        <end position="169"/>
    </location>
</feature>
<evidence type="ECO:0000256" key="6">
    <source>
        <dbReference type="ARBA" id="ARBA00020653"/>
    </source>
</evidence>
<comment type="similarity">
    <text evidence="3 15">Belongs to the anthranilate synthase component I family.</text>
</comment>
<evidence type="ECO:0000256" key="3">
    <source>
        <dbReference type="ARBA" id="ARBA00009562"/>
    </source>
</evidence>
<evidence type="ECO:0000256" key="8">
    <source>
        <dbReference type="ARBA" id="ARBA00022723"/>
    </source>
</evidence>
<name>A0A1H2XGT3_THIRO</name>
<evidence type="ECO:0000256" key="13">
    <source>
        <dbReference type="ARBA" id="ARBA00025634"/>
    </source>
</evidence>
<keyword evidence="7 15" id="KW-0028">Amino-acid biosynthesis</keyword>
<evidence type="ECO:0000259" key="16">
    <source>
        <dbReference type="Pfam" id="PF00425"/>
    </source>
</evidence>
<dbReference type="PANTHER" id="PTHR11236">
    <property type="entry name" value="AMINOBENZOATE/ANTHRANILATE SYNTHASE"/>
    <property type="match status" value="1"/>
</dbReference>
<keyword evidence="9 15" id="KW-0822">Tryptophan biosynthesis</keyword>
<keyword evidence="11 15" id="KW-0057">Aromatic amino acid biosynthesis</keyword>
<dbReference type="GO" id="GO:0000162">
    <property type="term" value="P:L-tryptophan biosynthetic process"/>
    <property type="evidence" value="ECO:0007669"/>
    <property type="project" value="UniProtKB-UniPathway"/>
</dbReference>
<gene>
    <name evidence="15" type="primary">trpE</name>
    <name evidence="18" type="ORF">SAMN05421783_110169</name>
</gene>
<sequence>MTPAAFRALADQGHNRIPILREVLADLDTPLSVYLKLAEGPYSYLLESVQGGEKWGRYSIIGLPCRTLLRVSGHAIRVERDGAVIESVDTADPLAWIDAYQKRFKVADLACLPRFTGGLVGYFGYDTIRYIEPRLATCPNPDQLQTPDILLMVSDEVVVFDNLSGRMYIILNLDPSAGDTLEAGEARIDALCERMRRGAPRRSAEQGRTVSETDFVSGFTEDGFKHAVERIKDYILDGDCMQVVISQRLSIPFQAPPLDLYRALRGLNPSPYMYFLDLGDFHIVGSSPEILTRLEDGVVTVRPIAGTRRRGETEAEDQALEAELLADPKELAEHLMLIDLGRNDAGRVAEIGSVQVTDKMIVERYSHVMHIVSNVVGDLREGMNAIDVLRATFPAGTVSGAPKIRAMEIIDELEPVKRGIYSGAVGYLSWNGNMDTAIAIRTAVIKDGMLHIQAGAGIVADSVPDAEWKETMSKGRAVFRAVALAEAGIERGAGRDSDFERMEATVG</sequence>
<keyword evidence="10 15" id="KW-0460">Magnesium</keyword>
<dbReference type="OrthoDB" id="9803598at2"/>
<dbReference type="AlphaFoldDB" id="A0A1H2XGT3"/>
<dbReference type="InterPro" id="IPR015890">
    <property type="entry name" value="Chorismate_C"/>
</dbReference>
<dbReference type="InterPro" id="IPR005256">
    <property type="entry name" value="Anth_synth_I_PabB"/>
</dbReference>
<proteinExistence type="inferred from homology"/>
<dbReference type="Proteomes" id="UP000198816">
    <property type="component" value="Unassembled WGS sequence"/>
</dbReference>
<evidence type="ECO:0000256" key="9">
    <source>
        <dbReference type="ARBA" id="ARBA00022822"/>
    </source>
</evidence>
<dbReference type="UniPathway" id="UPA00035">
    <property type="reaction ID" value="UER00040"/>
</dbReference>
<evidence type="ECO:0000256" key="10">
    <source>
        <dbReference type="ARBA" id="ARBA00022842"/>
    </source>
</evidence>
<evidence type="ECO:0000256" key="1">
    <source>
        <dbReference type="ARBA" id="ARBA00001946"/>
    </source>
</evidence>
<evidence type="ECO:0000256" key="2">
    <source>
        <dbReference type="ARBA" id="ARBA00004873"/>
    </source>
</evidence>
<dbReference type="Pfam" id="PF04715">
    <property type="entry name" value="Anth_synt_I_N"/>
    <property type="match status" value="1"/>
</dbReference>
<dbReference type="PANTHER" id="PTHR11236:SF48">
    <property type="entry name" value="ISOCHORISMATE SYNTHASE MENF"/>
    <property type="match status" value="1"/>
</dbReference>
<dbReference type="InterPro" id="IPR006805">
    <property type="entry name" value="Anth_synth_I_N"/>
</dbReference>
<keyword evidence="8 15" id="KW-0479">Metal-binding</keyword>
<evidence type="ECO:0000256" key="12">
    <source>
        <dbReference type="ARBA" id="ARBA00023239"/>
    </source>
</evidence>
<comment type="catalytic activity">
    <reaction evidence="14 15">
        <text>chorismate + L-glutamine = anthranilate + pyruvate + L-glutamate + H(+)</text>
        <dbReference type="Rhea" id="RHEA:21732"/>
        <dbReference type="ChEBI" id="CHEBI:15361"/>
        <dbReference type="ChEBI" id="CHEBI:15378"/>
        <dbReference type="ChEBI" id="CHEBI:16567"/>
        <dbReference type="ChEBI" id="CHEBI:29748"/>
        <dbReference type="ChEBI" id="CHEBI:29985"/>
        <dbReference type="ChEBI" id="CHEBI:58359"/>
        <dbReference type="EC" id="4.1.3.27"/>
    </reaction>
</comment>
<evidence type="ECO:0000256" key="15">
    <source>
        <dbReference type="RuleBase" id="RU364045"/>
    </source>
</evidence>
<feature type="domain" description="Chorismate-utilising enzyme C-terminal" evidence="16">
    <location>
        <begin position="221"/>
        <end position="474"/>
    </location>
</feature>
<evidence type="ECO:0000256" key="5">
    <source>
        <dbReference type="ARBA" id="ARBA00012266"/>
    </source>
</evidence>
<dbReference type="PRINTS" id="PR00095">
    <property type="entry name" value="ANTSNTHASEI"/>
</dbReference>
<dbReference type="GO" id="GO:0046872">
    <property type="term" value="F:metal ion binding"/>
    <property type="evidence" value="ECO:0007669"/>
    <property type="project" value="UniProtKB-KW"/>
</dbReference>
<dbReference type="Pfam" id="PF00425">
    <property type="entry name" value="Chorismate_bind"/>
    <property type="match status" value="1"/>
</dbReference>
<dbReference type="InterPro" id="IPR019999">
    <property type="entry name" value="Anth_synth_I-like"/>
</dbReference>
<dbReference type="NCBIfam" id="TIGR00564">
    <property type="entry name" value="trpE_most"/>
    <property type="match status" value="1"/>
</dbReference>